<evidence type="ECO:0008006" key="4">
    <source>
        <dbReference type="Google" id="ProtNLM"/>
    </source>
</evidence>
<reference evidence="3" key="1">
    <citation type="journal article" date="2019" name="Int. J. Syst. Evol. Microbiol.">
        <title>The Global Catalogue of Microorganisms (GCM) 10K type strain sequencing project: providing services to taxonomists for standard genome sequencing and annotation.</title>
        <authorList>
            <consortium name="The Broad Institute Genomics Platform"/>
            <consortium name="The Broad Institute Genome Sequencing Center for Infectious Disease"/>
            <person name="Wu L."/>
            <person name="Ma J."/>
        </authorList>
    </citation>
    <scope>NUCLEOTIDE SEQUENCE [LARGE SCALE GENOMIC DNA]</scope>
    <source>
        <strain evidence="3">JCM 4087</strain>
    </source>
</reference>
<keyword evidence="1" id="KW-0472">Membrane</keyword>
<organism evidence="2 3">
    <name type="scientific">Streptomyces thioluteus</name>
    <dbReference type="NCBI Taxonomy" id="66431"/>
    <lineage>
        <taxon>Bacteria</taxon>
        <taxon>Bacillati</taxon>
        <taxon>Actinomycetota</taxon>
        <taxon>Actinomycetes</taxon>
        <taxon>Kitasatosporales</taxon>
        <taxon>Streptomycetaceae</taxon>
        <taxon>Streptomyces</taxon>
    </lineage>
</organism>
<proteinExistence type="predicted"/>
<feature type="transmembrane region" description="Helical" evidence="1">
    <location>
        <begin position="66"/>
        <end position="88"/>
    </location>
</feature>
<feature type="transmembrane region" description="Helical" evidence="1">
    <location>
        <begin position="34"/>
        <end position="54"/>
    </location>
</feature>
<accession>A0ABP6JHZ2</accession>
<feature type="transmembrane region" description="Helical" evidence="1">
    <location>
        <begin position="100"/>
        <end position="120"/>
    </location>
</feature>
<keyword evidence="1" id="KW-1133">Transmembrane helix</keyword>
<evidence type="ECO:0000313" key="3">
    <source>
        <dbReference type="Proteomes" id="UP001501102"/>
    </source>
</evidence>
<evidence type="ECO:0000313" key="2">
    <source>
        <dbReference type="EMBL" id="GAA2931977.1"/>
    </source>
</evidence>
<protein>
    <recommendedName>
        <fullName evidence="4">Amino acid permease</fullName>
    </recommendedName>
</protein>
<keyword evidence="1" id="KW-0812">Transmembrane</keyword>
<gene>
    <name evidence="2" type="ORF">GCM10020221_29700</name>
</gene>
<dbReference type="EMBL" id="BAAAXZ010000113">
    <property type="protein sequence ID" value="GAA2931977.1"/>
    <property type="molecule type" value="Genomic_DNA"/>
</dbReference>
<sequence>MVAQGVLTTLIALAYAFLPDVSSAYWIFSVVTTQIYLVVYLLMFAAAVCGCGKLRPAQEGGFRVPALNVVAGVGFVSSLAALCIGFVPPEQFGGQPLWRYLLIVGGGLLTLGFLAPLAFLKFRKPHWVAPDGTAPDRRSG</sequence>
<keyword evidence="3" id="KW-1185">Reference proteome</keyword>
<comment type="caution">
    <text evidence="2">The sequence shown here is derived from an EMBL/GenBank/DDBJ whole genome shotgun (WGS) entry which is preliminary data.</text>
</comment>
<dbReference type="Proteomes" id="UP001501102">
    <property type="component" value="Unassembled WGS sequence"/>
</dbReference>
<evidence type="ECO:0000256" key="1">
    <source>
        <dbReference type="SAM" id="Phobius"/>
    </source>
</evidence>
<name>A0ABP6JHZ2_STRTU</name>